<dbReference type="InterPro" id="IPR011011">
    <property type="entry name" value="Znf_FYVE_PHD"/>
</dbReference>
<dbReference type="InterPro" id="IPR019786">
    <property type="entry name" value="Zinc_finger_PHD-type_CS"/>
</dbReference>
<feature type="compositionally biased region" description="Polar residues" evidence="5">
    <location>
        <begin position="510"/>
        <end position="532"/>
    </location>
</feature>
<feature type="region of interest" description="Disordered" evidence="5">
    <location>
        <begin position="129"/>
        <end position="236"/>
    </location>
</feature>
<feature type="region of interest" description="Disordered" evidence="5">
    <location>
        <begin position="1"/>
        <end position="21"/>
    </location>
</feature>
<keyword evidence="8" id="KW-1185">Reference proteome</keyword>
<name>A0A6A6JUW0_WESOR</name>
<evidence type="ECO:0000256" key="2">
    <source>
        <dbReference type="ARBA" id="ARBA00022771"/>
    </source>
</evidence>
<dbReference type="GO" id="GO:0008270">
    <property type="term" value="F:zinc ion binding"/>
    <property type="evidence" value="ECO:0007669"/>
    <property type="project" value="UniProtKB-KW"/>
</dbReference>
<feature type="compositionally biased region" description="Polar residues" evidence="5">
    <location>
        <begin position="914"/>
        <end position="938"/>
    </location>
</feature>
<evidence type="ECO:0000256" key="3">
    <source>
        <dbReference type="ARBA" id="ARBA00022833"/>
    </source>
</evidence>
<dbReference type="GO" id="GO:0000785">
    <property type="term" value="C:chromatin"/>
    <property type="evidence" value="ECO:0007669"/>
    <property type="project" value="UniProtKB-ARBA"/>
</dbReference>
<feature type="region of interest" description="Disordered" evidence="5">
    <location>
        <begin position="357"/>
        <end position="394"/>
    </location>
</feature>
<feature type="compositionally biased region" description="Basic and acidic residues" evidence="5">
    <location>
        <begin position="544"/>
        <end position="554"/>
    </location>
</feature>
<feature type="region of interest" description="Disordered" evidence="5">
    <location>
        <begin position="510"/>
        <end position="736"/>
    </location>
</feature>
<dbReference type="PROSITE" id="PS50016">
    <property type="entry name" value="ZF_PHD_2"/>
    <property type="match status" value="1"/>
</dbReference>
<dbReference type="PROSITE" id="PS01359">
    <property type="entry name" value="ZF_PHD_1"/>
    <property type="match status" value="1"/>
</dbReference>
<dbReference type="SMART" id="SM01408">
    <property type="entry name" value="ING"/>
    <property type="match status" value="1"/>
</dbReference>
<feature type="region of interest" description="Disordered" evidence="5">
    <location>
        <begin position="406"/>
        <end position="498"/>
    </location>
</feature>
<dbReference type="PANTHER" id="PTHR38166:SF1">
    <property type="entry name" value="C2H2-TYPE DOMAIN-CONTAINING PROTEIN"/>
    <property type="match status" value="1"/>
</dbReference>
<dbReference type="PANTHER" id="PTHR38166">
    <property type="entry name" value="C2H2-TYPE DOMAIN-CONTAINING PROTEIN-RELATED"/>
    <property type="match status" value="1"/>
</dbReference>
<reference evidence="7" key="1">
    <citation type="journal article" date="2020" name="Stud. Mycol.">
        <title>101 Dothideomycetes genomes: a test case for predicting lifestyles and emergence of pathogens.</title>
        <authorList>
            <person name="Haridas S."/>
            <person name="Albert R."/>
            <person name="Binder M."/>
            <person name="Bloem J."/>
            <person name="Labutti K."/>
            <person name="Salamov A."/>
            <person name="Andreopoulos B."/>
            <person name="Baker S."/>
            <person name="Barry K."/>
            <person name="Bills G."/>
            <person name="Bluhm B."/>
            <person name="Cannon C."/>
            <person name="Castanera R."/>
            <person name="Culley D."/>
            <person name="Daum C."/>
            <person name="Ezra D."/>
            <person name="Gonzalez J."/>
            <person name="Henrissat B."/>
            <person name="Kuo A."/>
            <person name="Liang C."/>
            <person name="Lipzen A."/>
            <person name="Lutzoni F."/>
            <person name="Magnuson J."/>
            <person name="Mondo S."/>
            <person name="Nolan M."/>
            <person name="Ohm R."/>
            <person name="Pangilinan J."/>
            <person name="Park H.-J."/>
            <person name="Ramirez L."/>
            <person name="Alfaro M."/>
            <person name="Sun H."/>
            <person name="Tritt A."/>
            <person name="Yoshinaga Y."/>
            <person name="Zwiers L.-H."/>
            <person name="Turgeon B."/>
            <person name="Goodwin S."/>
            <person name="Spatafora J."/>
            <person name="Crous P."/>
            <person name="Grigoriev I."/>
        </authorList>
    </citation>
    <scope>NUCLEOTIDE SEQUENCE</scope>
    <source>
        <strain evidence="7">CBS 379.55</strain>
    </source>
</reference>
<evidence type="ECO:0000313" key="7">
    <source>
        <dbReference type="EMBL" id="KAF2280372.1"/>
    </source>
</evidence>
<feature type="compositionally biased region" description="Basic and acidic residues" evidence="5">
    <location>
        <begin position="448"/>
        <end position="468"/>
    </location>
</feature>
<protein>
    <recommendedName>
        <fullName evidence="6">PHD-type domain-containing protein</fullName>
    </recommendedName>
</protein>
<dbReference type="InterPro" id="IPR001965">
    <property type="entry name" value="Znf_PHD"/>
</dbReference>
<feature type="region of interest" description="Disordered" evidence="5">
    <location>
        <begin position="842"/>
        <end position="871"/>
    </location>
</feature>
<dbReference type="CDD" id="cd15505">
    <property type="entry name" value="PHD_ING"/>
    <property type="match status" value="1"/>
</dbReference>
<keyword evidence="2 4" id="KW-0863">Zinc-finger</keyword>
<evidence type="ECO:0000259" key="6">
    <source>
        <dbReference type="PROSITE" id="PS50016"/>
    </source>
</evidence>
<gene>
    <name evidence="7" type="ORF">EI97DRAFT_455271</name>
</gene>
<accession>A0A6A6JUW0</accession>
<evidence type="ECO:0000256" key="5">
    <source>
        <dbReference type="SAM" id="MobiDB-lite"/>
    </source>
</evidence>
<dbReference type="InterPro" id="IPR019787">
    <property type="entry name" value="Znf_PHD-finger"/>
</dbReference>
<evidence type="ECO:0000256" key="1">
    <source>
        <dbReference type="ARBA" id="ARBA00022723"/>
    </source>
</evidence>
<feature type="compositionally biased region" description="Pro residues" evidence="5">
    <location>
        <begin position="133"/>
        <end position="145"/>
    </location>
</feature>
<dbReference type="SUPFAM" id="SSF57903">
    <property type="entry name" value="FYVE/PHD zinc finger"/>
    <property type="match status" value="1"/>
</dbReference>
<feature type="compositionally biased region" description="Basic and acidic residues" evidence="5">
    <location>
        <begin position="656"/>
        <end position="671"/>
    </location>
</feature>
<dbReference type="OrthoDB" id="5411773at2759"/>
<feature type="compositionally biased region" description="Polar residues" evidence="5">
    <location>
        <begin position="555"/>
        <end position="565"/>
    </location>
</feature>
<feature type="compositionally biased region" description="Polar residues" evidence="5">
    <location>
        <begin position="703"/>
        <end position="715"/>
    </location>
</feature>
<sequence>MADNEAHAALPELPHPPAANPDAQATVNDFLDYTEYFPADLARSMSLIQDLKRTCLNATDAVHQLTEVYSRLPTIPGPERPDPVALRKQIASALNQALYSQQLAATESARLTEVASRYVRRLTVIRKKLEAAPQPPSRDPTPAPVSPKASRSLARPYENTPRLNLHFSHGASTSNRKGHPSATGRADSRASTSDSDTDTSDLRAARLASIKLKGPKERTPRPPKPVRPRVTGPAPISTSTALAMLSPPPPDAKPGSKYAPWFKLTEYEMAVLRKSMKKNALWTPSDTMIRRELEKKGRGHFYYEQAKARCEATGEELLDEEPYQSSSTKLPLVTPSDTVVNGDHLATPVAPLRDSLKEDTSTVNKGMKLNEAKEAKRAKRESQREMAMRDAQSLVDTARKVEQAAESLKELNFPSEPVTVTPTRRSSAAAANKRKRDSSSAPITETSGRTREASHVSRDSSKPPEAKRMRMTNLSIIPPPLSSGWTSTPAPPTATSHATMTSPVFIGLTQPSTEALLESSTTPAEVAGTTTVPLAPSGPTTPEPNKEPSLREQSRQPTPAQTSPHTAPHSPTFPILTAASSRPRRESVMAPKVPSPPPAPEPATKPSKPSPPVPQRAHESELQQGTDVVPEAESKRERPATRPRSARHHVPTPKAQSEEPKPMETGKSTRELRRHSIFGQSAVTLPTRTSSRRKPPPKGDVTSAENGQKSVTTVRRAQGSKNKKKKKADEQANEVDDIDPNEERYCICDDVSYGEMISCDNHCEREWFHLECVGMTSNDIPARRAKWYCPDCRKQLGVDAYGNPLVPPPLPGRRANRNKAFVENNHDSDQIKVIESTIHKSDSALERPKERVGSIVSLSSTGSGGDYSVTDDSECEETAVHTTMLSKATLTTIDLIMRKVEINLNYATYIQCAGASSSRGHPSGANSTSRRGSVQGSNGKRRARGDDSLQPDEADDDGPTKRRRVSIATTEDSETGPRFACPFYKHDPDRYRNRRTCPGPGWPTVHRMKEHLYRAHAQPIFCPRCYTMFDADSDLSNHLRSDPCQMTAPQPIEGIDRETLALLRKRSPPLRLEEDKWRDTYQMLFPEVSGADIPSPYYDGDSPSEESRRFRRELLRRIQEELFASAEREAGPVEQKLLRQVADIIRRCESELLNSTQHSGRALDAPALAFGPNRPTEAHPHPNNSPLRSPLNSSTTEIGTSSMRPSSMPSRSTIGIYTPLHTDPSPADASESSPLPYGFSFPPPTASWDYADLIDWSAVFPVGGERSEMMAVSPSSSNTLAMPHVLGT</sequence>
<dbReference type="Pfam" id="PF00628">
    <property type="entry name" value="PHD"/>
    <property type="match status" value="1"/>
</dbReference>
<dbReference type="GeneID" id="54553805"/>
<dbReference type="InterPro" id="IPR024610">
    <property type="entry name" value="ING_N_histone-binding"/>
</dbReference>
<feature type="compositionally biased region" description="Basic and acidic residues" evidence="5">
    <location>
        <begin position="842"/>
        <end position="852"/>
    </location>
</feature>
<dbReference type="Proteomes" id="UP000800097">
    <property type="component" value="Unassembled WGS sequence"/>
</dbReference>
<dbReference type="RefSeq" id="XP_033657910.1">
    <property type="nucleotide sequence ID" value="XM_033800630.1"/>
</dbReference>
<proteinExistence type="predicted"/>
<dbReference type="Gene3D" id="3.30.40.10">
    <property type="entry name" value="Zinc/RING finger domain, C3HC4 (zinc finger)"/>
    <property type="match status" value="1"/>
</dbReference>
<feature type="domain" description="PHD-type" evidence="6">
    <location>
        <begin position="743"/>
        <end position="795"/>
    </location>
</feature>
<keyword evidence="3" id="KW-0862">Zinc</keyword>
<evidence type="ECO:0000313" key="8">
    <source>
        <dbReference type="Proteomes" id="UP000800097"/>
    </source>
</evidence>
<organism evidence="7 8">
    <name type="scientific">Westerdykella ornata</name>
    <dbReference type="NCBI Taxonomy" id="318751"/>
    <lineage>
        <taxon>Eukaryota</taxon>
        <taxon>Fungi</taxon>
        <taxon>Dikarya</taxon>
        <taxon>Ascomycota</taxon>
        <taxon>Pezizomycotina</taxon>
        <taxon>Dothideomycetes</taxon>
        <taxon>Pleosporomycetidae</taxon>
        <taxon>Pleosporales</taxon>
        <taxon>Sporormiaceae</taxon>
        <taxon>Westerdykella</taxon>
    </lineage>
</organism>
<dbReference type="SMART" id="SM00249">
    <property type="entry name" value="PHD"/>
    <property type="match status" value="1"/>
</dbReference>
<feature type="compositionally biased region" description="Low complexity" evidence="5">
    <location>
        <begin position="1181"/>
        <end position="1213"/>
    </location>
</feature>
<feature type="compositionally biased region" description="Pro residues" evidence="5">
    <location>
        <begin position="593"/>
        <end position="614"/>
    </location>
</feature>
<feature type="compositionally biased region" description="Low complexity" evidence="5">
    <location>
        <begin position="1223"/>
        <end position="1233"/>
    </location>
</feature>
<keyword evidence="1" id="KW-0479">Metal-binding</keyword>
<feature type="region of interest" description="Disordered" evidence="5">
    <location>
        <begin position="1166"/>
        <end position="1233"/>
    </location>
</feature>
<dbReference type="InterPro" id="IPR013083">
    <property type="entry name" value="Znf_RING/FYVE/PHD"/>
</dbReference>
<feature type="compositionally biased region" description="Basic and acidic residues" evidence="5">
    <location>
        <begin position="368"/>
        <end position="388"/>
    </location>
</feature>
<evidence type="ECO:0000256" key="4">
    <source>
        <dbReference type="PROSITE-ProRule" id="PRU00146"/>
    </source>
</evidence>
<feature type="region of interest" description="Disordered" evidence="5">
    <location>
        <begin position="914"/>
        <end position="984"/>
    </location>
</feature>
<dbReference type="EMBL" id="ML986485">
    <property type="protein sequence ID" value="KAF2280372.1"/>
    <property type="molecule type" value="Genomic_DNA"/>
</dbReference>